<protein>
    <recommendedName>
        <fullName evidence="2">glucuronosyltransferase</fullName>
        <ecNumber evidence="2">2.4.1.17</ecNumber>
    </recommendedName>
</protein>
<dbReference type="PANTHER" id="PTHR48043:SF145">
    <property type="entry name" value="FI06409P-RELATED"/>
    <property type="match status" value="1"/>
</dbReference>
<name>A0A1I8AWI6_MELHA</name>
<dbReference type="Proteomes" id="UP000095281">
    <property type="component" value="Unplaced"/>
</dbReference>
<dbReference type="AlphaFoldDB" id="A0A1I8AWI6"/>
<dbReference type="PANTHER" id="PTHR48043">
    <property type="entry name" value="EG:EG0003.4 PROTEIN-RELATED"/>
    <property type="match status" value="1"/>
</dbReference>
<organism evidence="5 6">
    <name type="scientific">Meloidogyne hapla</name>
    <name type="common">Root-knot nematode worm</name>
    <dbReference type="NCBI Taxonomy" id="6305"/>
    <lineage>
        <taxon>Eukaryota</taxon>
        <taxon>Metazoa</taxon>
        <taxon>Ecdysozoa</taxon>
        <taxon>Nematoda</taxon>
        <taxon>Chromadorea</taxon>
        <taxon>Rhabditida</taxon>
        <taxon>Tylenchina</taxon>
        <taxon>Tylenchomorpha</taxon>
        <taxon>Tylenchoidea</taxon>
        <taxon>Meloidogynidae</taxon>
        <taxon>Meloidogyninae</taxon>
        <taxon>Meloidogyne</taxon>
    </lineage>
</organism>
<evidence type="ECO:0000256" key="1">
    <source>
        <dbReference type="ARBA" id="ARBA00009995"/>
    </source>
</evidence>
<dbReference type="GO" id="GO:0015020">
    <property type="term" value="F:glucuronosyltransferase activity"/>
    <property type="evidence" value="ECO:0007669"/>
    <property type="project" value="UniProtKB-EC"/>
</dbReference>
<evidence type="ECO:0000256" key="4">
    <source>
        <dbReference type="ARBA" id="ARBA00022679"/>
    </source>
</evidence>
<dbReference type="EC" id="2.4.1.17" evidence="2"/>
<keyword evidence="4" id="KW-0808">Transferase</keyword>
<dbReference type="SUPFAM" id="SSF53756">
    <property type="entry name" value="UDP-Glycosyltransferase/glycogen phosphorylase"/>
    <property type="match status" value="2"/>
</dbReference>
<comment type="similarity">
    <text evidence="1">Belongs to the UDP-glycosyltransferase family.</text>
</comment>
<proteinExistence type="inferred from homology"/>
<evidence type="ECO:0000256" key="2">
    <source>
        <dbReference type="ARBA" id="ARBA00012544"/>
    </source>
</evidence>
<keyword evidence="3" id="KW-0328">Glycosyltransferase</keyword>
<sequence>MNAGTVKTMFDIFEQYKSYQFIVRMGGFVPQEYNEEIIKVQHNPIDQQKILTEQDTILFITHCGQNSLNEVFIEKLKKVSKPEDQIIVNRLPDDLLADLCDLLGTIFWAMYAGVPMICIPPKEIGYNASLVEHLEIGIFVQIYDKNNDYVFKVSFEKALKKILKKRYKENL</sequence>
<dbReference type="WBParaSite" id="MhA1_Contig1015.frz3.gene12">
    <property type="protein sequence ID" value="MhA1_Contig1015.frz3.gene12"/>
    <property type="gene ID" value="MhA1_Contig1015.frz3.gene12"/>
</dbReference>
<dbReference type="Gene3D" id="3.40.50.2000">
    <property type="entry name" value="Glycogen Phosphorylase B"/>
    <property type="match status" value="2"/>
</dbReference>
<evidence type="ECO:0000256" key="3">
    <source>
        <dbReference type="ARBA" id="ARBA00022676"/>
    </source>
</evidence>
<dbReference type="InterPro" id="IPR050271">
    <property type="entry name" value="UDP-glycosyltransferase"/>
</dbReference>
<accession>A0A1I8AWI6</accession>
<reference evidence="6" key="1">
    <citation type="submission" date="2016-11" db="UniProtKB">
        <authorList>
            <consortium name="WormBaseParasite"/>
        </authorList>
    </citation>
    <scope>IDENTIFICATION</scope>
</reference>
<evidence type="ECO:0000313" key="5">
    <source>
        <dbReference type="Proteomes" id="UP000095281"/>
    </source>
</evidence>
<keyword evidence="5" id="KW-1185">Reference proteome</keyword>
<evidence type="ECO:0000313" key="6">
    <source>
        <dbReference type="WBParaSite" id="MhA1_Contig1015.frz3.gene12"/>
    </source>
</evidence>